<gene>
    <name evidence="1" type="ORF">PAPOLLO_LOCUS2424</name>
</gene>
<accession>A0A8S3W5V6</accession>
<evidence type="ECO:0000313" key="1">
    <source>
        <dbReference type="EMBL" id="CAG4942407.1"/>
    </source>
</evidence>
<name>A0A8S3W5V6_PARAO</name>
<reference evidence="1" key="1">
    <citation type="submission" date="2021-04" db="EMBL/GenBank/DDBJ databases">
        <authorList>
            <person name="Tunstrom K."/>
        </authorList>
    </citation>
    <scope>NUCLEOTIDE SEQUENCE</scope>
</reference>
<sequence length="70" mass="7945">MHGQRFTGAESSRSVRVIPSAIHIPLKNIPQAVCFQEAISTSLLDYAVRCSNKKNDFSLYYKVTRQSKEQ</sequence>
<dbReference type="Proteomes" id="UP000691718">
    <property type="component" value="Unassembled WGS sequence"/>
</dbReference>
<comment type="caution">
    <text evidence="1">The sequence shown here is derived from an EMBL/GenBank/DDBJ whole genome shotgun (WGS) entry which is preliminary data.</text>
</comment>
<proteinExistence type="predicted"/>
<keyword evidence="2" id="KW-1185">Reference proteome</keyword>
<organism evidence="1 2">
    <name type="scientific">Parnassius apollo</name>
    <name type="common">Apollo butterfly</name>
    <name type="synonym">Papilio apollo</name>
    <dbReference type="NCBI Taxonomy" id="110799"/>
    <lineage>
        <taxon>Eukaryota</taxon>
        <taxon>Metazoa</taxon>
        <taxon>Ecdysozoa</taxon>
        <taxon>Arthropoda</taxon>
        <taxon>Hexapoda</taxon>
        <taxon>Insecta</taxon>
        <taxon>Pterygota</taxon>
        <taxon>Neoptera</taxon>
        <taxon>Endopterygota</taxon>
        <taxon>Lepidoptera</taxon>
        <taxon>Glossata</taxon>
        <taxon>Ditrysia</taxon>
        <taxon>Papilionoidea</taxon>
        <taxon>Papilionidae</taxon>
        <taxon>Parnassiinae</taxon>
        <taxon>Parnassini</taxon>
        <taxon>Parnassius</taxon>
        <taxon>Parnassius</taxon>
    </lineage>
</organism>
<protein>
    <submittedName>
        <fullName evidence="1">(apollo) hypothetical protein</fullName>
    </submittedName>
</protein>
<dbReference type="EMBL" id="CAJQZP010000171">
    <property type="protein sequence ID" value="CAG4942407.1"/>
    <property type="molecule type" value="Genomic_DNA"/>
</dbReference>
<dbReference type="AlphaFoldDB" id="A0A8S3W5V6"/>
<evidence type="ECO:0000313" key="2">
    <source>
        <dbReference type="Proteomes" id="UP000691718"/>
    </source>
</evidence>